<dbReference type="PANTHER" id="PTHR47471">
    <property type="entry name" value="GYF DOMAIN-CONTAINING PROTEIN"/>
    <property type="match status" value="1"/>
</dbReference>
<gene>
    <name evidence="2" type="ORF">HAX54_039731</name>
</gene>
<feature type="region of interest" description="Disordered" evidence="1">
    <location>
        <begin position="258"/>
        <end position="289"/>
    </location>
</feature>
<feature type="compositionally biased region" description="Basic and acidic residues" evidence="1">
    <location>
        <begin position="117"/>
        <end position="133"/>
    </location>
</feature>
<name>A0ABS8VLP4_DATST</name>
<keyword evidence="3" id="KW-1185">Reference proteome</keyword>
<reference evidence="2 3" key="1">
    <citation type="journal article" date="2021" name="BMC Genomics">
        <title>Datura genome reveals duplications of psychoactive alkaloid biosynthetic genes and high mutation rate following tissue culture.</title>
        <authorList>
            <person name="Rajewski A."/>
            <person name="Carter-House D."/>
            <person name="Stajich J."/>
            <person name="Litt A."/>
        </authorList>
    </citation>
    <scope>NUCLEOTIDE SEQUENCE [LARGE SCALE GENOMIC DNA]</scope>
    <source>
        <strain evidence="2">AR-01</strain>
    </source>
</reference>
<feature type="compositionally biased region" description="Basic and acidic residues" evidence="1">
    <location>
        <begin position="276"/>
        <end position="289"/>
    </location>
</feature>
<feature type="compositionally biased region" description="Polar residues" evidence="1">
    <location>
        <begin position="261"/>
        <end position="270"/>
    </location>
</feature>
<accession>A0ABS8VLP4</accession>
<organism evidence="2 3">
    <name type="scientific">Datura stramonium</name>
    <name type="common">Jimsonweed</name>
    <name type="synonym">Common thornapple</name>
    <dbReference type="NCBI Taxonomy" id="4076"/>
    <lineage>
        <taxon>Eukaryota</taxon>
        <taxon>Viridiplantae</taxon>
        <taxon>Streptophyta</taxon>
        <taxon>Embryophyta</taxon>
        <taxon>Tracheophyta</taxon>
        <taxon>Spermatophyta</taxon>
        <taxon>Magnoliopsida</taxon>
        <taxon>eudicotyledons</taxon>
        <taxon>Gunneridae</taxon>
        <taxon>Pentapetalae</taxon>
        <taxon>asterids</taxon>
        <taxon>lamiids</taxon>
        <taxon>Solanales</taxon>
        <taxon>Solanaceae</taxon>
        <taxon>Solanoideae</taxon>
        <taxon>Datureae</taxon>
        <taxon>Datura</taxon>
    </lineage>
</organism>
<dbReference type="EMBL" id="JACEIK010005532">
    <property type="protein sequence ID" value="MCE0481736.1"/>
    <property type="molecule type" value="Genomic_DNA"/>
</dbReference>
<comment type="caution">
    <text evidence="2">The sequence shown here is derived from an EMBL/GenBank/DDBJ whole genome shotgun (WGS) entry which is preliminary data.</text>
</comment>
<evidence type="ECO:0000313" key="2">
    <source>
        <dbReference type="EMBL" id="MCE0481736.1"/>
    </source>
</evidence>
<proteinExistence type="predicted"/>
<feature type="region of interest" description="Disordered" evidence="1">
    <location>
        <begin position="117"/>
        <end position="140"/>
    </location>
</feature>
<sequence length="365" mass="40678">MANLRRRVTMSLNISKDVQGPNDSIPAFTLSGSYQSQGEAGIVTGTTISICIREKGHHPAVRRDRWREGEKELGDVRKPERWSSLWQTSREARRVPGEDGLILEIGKAINDQRRESKWNTRWGPDGKESDASVEKWSNPSKDAEVHLEKGSVGLAYHGKDESVGDYYRPWRATSHGRGRGRALSGGSPMNTRALLICSHLVHSQRKLNGIVQVPSLTQDEPVEPLALCAPSPEELPLLRDLKLIFTWLNGAPQITKDGTLGRNSTDYTQPRRNKLGSREDLSLDDSREESTDNAKGVYLNHTEGAEGIFVDICVSLDVLQFIRMQSITNLNVTEFQEKTVSLTEKVSLSIEIQAIPGHYLFSIVA</sequence>
<evidence type="ECO:0000256" key="1">
    <source>
        <dbReference type="SAM" id="MobiDB-lite"/>
    </source>
</evidence>
<evidence type="ECO:0000313" key="3">
    <source>
        <dbReference type="Proteomes" id="UP000823775"/>
    </source>
</evidence>
<protein>
    <submittedName>
        <fullName evidence="2">Uncharacterized protein</fullName>
    </submittedName>
</protein>
<dbReference type="Proteomes" id="UP000823775">
    <property type="component" value="Unassembled WGS sequence"/>
</dbReference>
<dbReference type="PANTHER" id="PTHR47471:SF1">
    <property type="entry name" value="PROTEIN ESSENTIAL FOR POTEXVIRUS ACCUMULATION 1"/>
    <property type="match status" value="1"/>
</dbReference>